<dbReference type="Pfam" id="PF07727">
    <property type="entry name" value="RVT_2"/>
    <property type="match status" value="1"/>
</dbReference>
<evidence type="ECO:0000313" key="3">
    <source>
        <dbReference type="Proteomes" id="UP000654075"/>
    </source>
</evidence>
<dbReference type="EMBL" id="CAJNNV010028776">
    <property type="protein sequence ID" value="CAE8625720.1"/>
    <property type="molecule type" value="Genomic_DNA"/>
</dbReference>
<comment type="caution">
    <text evidence="2">The sequence shown here is derived from an EMBL/GenBank/DDBJ whole genome shotgun (WGS) entry which is preliminary data.</text>
</comment>
<gene>
    <name evidence="2" type="ORF">PGLA1383_LOCUS42701</name>
</gene>
<evidence type="ECO:0000313" key="2">
    <source>
        <dbReference type="EMBL" id="CAE8625720.1"/>
    </source>
</evidence>
<dbReference type="Pfam" id="PF07942">
    <property type="entry name" value="CARME"/>
    <property type="match status" value="1"/>
</dbReference>
<dbReference type="CDD" id="cd09272">
    <property type="entry name" value="RNase_HI_RT_Ty1"/>
    <property type="match status" value="1"/>
</dbReference>
<dbReference type="GO" id="GO:0008757">
    <property type="term" value="F:S-adenosylmethionine-dependent methyltransferase activity"/>
    <property type="evidence" value="ECO:0007669"/>
    <property type="project" value="InterPro"/>
</dbReference>
<dbReference type="OMA" id="HIAGADN"/>
<feature type="non-terminal residue" evidence="2">
    <location>
        <position position="1"/>
    </location>
</feature>
<reference evidence="2" key="1">
    <citation type="submission" date="2021-02" db="EMBL/GenBank/DDBJ databases">
        <authorList>
            <person name="Dougan E. K."/>
            <person name="Rhodes N."/>
            <person name="Thang M."/>
            <person name="Chan C."/>
        </authorList>
    </citation>
    <scope>NUCLEOTIDE SEQUENCE</scope>
</reference>
<dbReference type="AlphaFoldDB" id="A0A813GHR0"/>
<name>A0A813GHR0_POLGL</name>
<dbReference type="InterPro" id="IPR012901">
    <property type="entry name" value="CARME"/>
</dbReference>
<dbReference type="SMART" id="SM01296">
    <property type="entry name" value="N2227"/>
    <property type="match status" value="1"/>
</dbReference>
<evidence type="ECO:0000259" key="1">
    <source>
        <dbReference type="Pfam" id="PF07727"/>
    </source>
</evidence>
<dbReference type="Proteomes" id="UP000654075">
    <property type="component" value="Unassembled WGS sequence"/>
</dbReference>
<proteinExistence type="predicted"/>
<dbReference type="PANTHER" id="PTHR11439:SF483">
    <property type="entry name" value="PEPTIDE SYNTHASE GLIP-LIKE, PUTATIVE (AFU_ORTHOLOGUE AFUA_3G12920)-RELATED"/>
    <property type="match status" value="1"/>
</dbReference>
<feature type="domain" description="Reverse transcriptase Ty1/copia-type" evidence="1">
    <location>
        <begin position="9"/>
        <end position="146"/>
    </location>
</feature>
<keyword evidence="3" id="KW-1185">Reference proteome</keyword>
<protein>
    <recommendedName>
        <fullName evidence="1">Reverse transcriptase Ty1/copia-type domain-containing protein</fullName>
    </recommendedName>
</protein>
<dbReference type="OrthoDB" id="434790at2759"/>
<sequence length="649" mass="71594">EAKTYQSEEFFAATPPIESLRLILSLAAEKFERQVSLVDISRAYFNALIGREVFVELPSEAGLARDVVGRLLKCMYGTRDAAQGWENTYRRALETLGFWRGRASPCVFSHESREVFLTVHGDDFFATGAPDDLDWFEKALLKTFEGKVKGRLTQADDELRILNRIVRRTDAGYEWEADQRHAEMLIKSAGLDHESRPLSAPGRKLTSKELEVEPELLGDWEATSFRAMAARANFLASDRPDTAFAVKELCRGMSAPTTRDAEALKRLSRYLLGRPRLIIHFGWQDAPKCLDVFSDSDWAGCVRTRKSTSGGALMRGRHVLRTWCGTQATIALSSAEAELIAAVRGAAEGLAACSLSEDLGQPCSLRVHVDSSAAIGICKRTGVGKVRHLDTRLLWIQELVRDGRILVLKVAGTENPADLMTTHLGADDISAHLVRLECWARDGRAAKAPKLATLRVGCTGEVWGSAPKSVTAEGLTPRRGVGTSAPYLIQDGRNRLRYLDNVRTIAMPDVPVASDSLPVAKFGEFTHLYDKSATKDSFDALLTSFALDVSPSAFRFVRVAAHVVKAGGLWANFGPLAYDSDYDDAVSHGLELSWEELRFAVSHFFDIKEEVFVESLHAANAESLMQQEYSCVFFKATRNNTPATGIGEK</sequence>
<dbReference type="InterPro" id="IPR013103">
    <property type="entry name" value="RVT_2"/>
</dbReference>
<accession>A0A813GHR0</accession>
<organism evidence="2 3">
    <name type="scientific">Polarella glacialis</name>
    <name type="common">Dinoflagellate</name>
    <dbReference type="NCBI Taxonomy" id="89957"/>
    <lineage>
        <taxon>Eukaryota</taxon>
        <taxon>Sar</taxon>
        <taxon>Alveolata</taxon>
        <taxon>Dinophyceae</taxon>
        <taxon>Suessiales</taxon>
        <taxon>Suessiaceae</taxon>
        <taxon>Polarella</taxon>
    </lineage>
</organism>
<dbReference type="PANTHER" id="PTHR11439">
    <property type="entry name" value="GAG-POL-RELATED RETROTRANSPOSON"/>
    <property type="match status" value="1"/>
</dbReference>